<dbReference type="EMBL" id="HBIJ01001844">
    <property type="protein sequence ID" value="CAE0360575.1"/>
    <property type="molecule type" value="Transcribed_RNA"/>
</dbReference>
<evidence type="ECO:0000313" key="3">
    <source>
        <dbReference type="EMBL" id="CAE0360575.1"/>
    </source>
</evidence>
<protein>
    <submittedName>
        <fullName evidence="3">Uncharacterized protein</fullName>
    </submittedName>
</protein>
<accession>A0A7S3NHG4</accession>
<reference evidence="3" key="1">
    <citation type="submission" date="2021-01" db="EMBL/GenBank/DDBJ databases">
        <authorList>
            <person name="Corre E."/>
            <person name="Pelletier E."/>
            <person name="Niang G."/>
            <person name="Scheremetjew M."/>
            <person name="Finn R."/>
            <person name="Kale V."/>
            <person name="Holt S."/>
            <person name="Cochrane G."/>
            <person name="Meng A."/>
            <person name="Brown T."/>
            <person name="Cohen L."/>
        </authorList>
    </citation>
    <scope>NUCLEOTIDE SEQUENCE</scope>
    <source>
        <strain evidence="3">CCMP1510</strain>
    </source>
</reference>
<keyword evidence="2" id="KW-0732">Signal</keyword>
<sequence>MKCCRVLVFLVTTEALLIVRRIVTRRGYRLQAISSLDEETGIIKRLKRGESSRKPSVSVWYAPGAPMPGLEFAHGIAALTASTKLREEARVELIVCDEASACQSIVDEQKASENQNHCLVAFAGSVDTALESGASAVVCAPSQVQIAREAGLIPLCCASTVEEVKSAVDVNSPVVLLASNDEKITTPTSFEGVSLRILDAAAEKDTILQARDEEEIDGALLRHSSPDVLLAAVSTIRSTQSRTFSGFLSNSKSTNLVDDEEMQKAKNWASFVMTASDAGLIDEFDDGKDDEDVIIPDEPTPLVVVEEEKLPSSSTEKSEERTFDPDKGDWKGF</sequence>
<feature type="chain" id="PRO_5030554861" evidence="2">
    <location>
        <begin position="16"/>
        <end position="333"/>
    </location>
</feature>
<evidence type="ECO:0000256" key="1">
    <source>
        <dbReference type="SAM" id="MobiDB-lite"/>
    </source>
</evidence>
<gene>
    <name evidence="3" type="ORF">ALAG00032_LOCUS1305</name>
</gene>
<feature type="region of interest" description="Disordered" evidence="1">
    <location>
        <begin position="306"/>
        <end position="333"/>
    </location>
</feature>
<name>A0A7S3NHG4_9STRA</name>
<feature type="signal peptide" evidence="2">
    <location>
        <begin position="1"/>
        <end position="15"/>
    </location>
</feature>
<proteinExistence type="predicted"/>
<evidence type="ECO:0000256" key="2">
    <source>
        <dbReference type="SAM" id="SignalP"/>
    </source>
</evidence>
<dbReference type="AlphaFoldDB" id="A0A7S3NHG4"/>
<organism evidence="3">
    <name type="scientific">Aureoumbra lagunensis</name>
    <dbReference type="NCBI Taxonomy" id="44058"/>
    <lineage>
        <taxon>Eukaryota</taxon>
        <taxon>Sar</taxon>
        <taxon>Stramenopiles</taxon>
        <taxon>Ochrophyta</taxon>
        <taxon>Pelagophyceae</taxon>
        <taxon>Pelagomonadales</taxon>
        <taxon>Aureoumbra</taxon>
    </lineage>
</organism>